<evidence type="ECO:0000313" key="4">
    <source>
        <dbReference type="Proteomes" id="UP000198122"/>
    </source>
</evidence>
<reference evidence="3 4" key="1">
    <citation type="submission" date="2017-06" db="EMBL/GenBank/DDBJ databases">
        <authorList>
            <person name="Kim H.J."/>
            <person name="Triplett B.A."/>
        </authorList>
    </citation>
    <scope>NUCLEOTIDE SEQUENCE [LARGE SCALE GENOMIC DNA]</scope>
    <source>
        <strain evidence="3 4">DSM 22179</strain>
    </source>
</reference>
<sequence>MADRSQDPLRPFRSRRGRWMAMVAAVAMVVVFSMIGWEASSWNLPDRIAAALAGVAIASFLWRYAMIRAVPDRSGMTVRNLFTTQRVEWDQVTGVRFSPGDPWARLTRRGDEELAVMAIQAADGRSSEQEAARLAGIVQALSPAARRPRPDDAPAP</sequence>
<organism evidence="3 4">
    <name type="scientific">Kytococcus aerolatus</name>
    <dbReference type="NCBI Taxonomy" id="592308"/>
    <lineage>
        <taxon>Bacteria</taxon>
        <taxon>Bacillati</taxon>
        <taxon>Actinomycetota</taxon>
        <taxon>Actinomycetes</taxon>
        <taxon>Micrococcales</taxon>
        <taxon>Kytococcaceae</taxon>
        <taxon>Kytococcus</taxon>
    </lineage>
</organism>
<dbReference type="EMBL" id="FYEZ01000001">
    <property type="protein sequence ID" value="SNC59334.1"/>
    <property type="molecule type" value="Genomic_DNA"/>
</dbReference>
<proteinExistence type="predicted"/>
<evidence type="ECO:0000313" key="3">
    <source>
        <dbReference type="EMBL" id="SNC59334.1"/>
    </source>
</evidence>
<protein>
    <submittedName>
        <fullName evidence="3">PH domain-containing protein</fullName>
    </submittedName>
</protein>
<dbReference type="InterPro" id="IPR019692">
    <property type="entry name" value="CFP-6_PH"/>
</dbReference>
<dbReference type="AlphaFoldDB" id="A0A212T0N8"/>
<keyword evidence="1" id="KW-1133">Transmembrane helix</keyword>
<feature type="transmembrane region" description="Helical" evidence="1">
    <location>
        <begin position="21"/>
        <end position="42"/>
    </location>
</feature>
<keyword evidence="4" id="KW-1185">Reference proteome</keyword>
<accession>A0A212T0N8</accession>
<gene>
    <name evidence="3" type="ORF">SAMN05445756_0044</name>
</gene>
<feature type="domain" description="Low molecular weight protein antigen 6 PH" evidence="2">
    <location>
        <begin position="72"/>
        <end position="133"/>
    </location>
</feature>
<dbReference type="Pfam" id="PF10756">
    <property type="entry name" value="bPH_6"/>
    <property type="match status" value="1"/>
</dbReference>
<dbReference type="RefSeq" id="WP_234994200.1">
    <property type="nucleotide sequence ID" value="NZ_FYEZ01000001.1"/>
</dbReference>
<name>A0A212T0N8_9MICO</name>
<feature type="transmembrane region" description="Helical" evidence="1">
    <location>
        <begin position="48"/>
        <end position="66"/>
    </location>
</feature>
<dbReference type="Proteomes" id="UP000198122">
    <property type="component" value="Unassembled WGS sequence"/>
</dbReference>
<evidence type="ECO:0000256" key="1">
    <source>
        <dbReference type="SAM" id="Phobius"/>
    </source>
</evidence>
<keyword evidence="1" id="KW-0472">Membrane</keyword>
<evidence type="ECO:0000259" key="2">
    <source>
        <dbReference type="Pfam" id="PF10756"/>
    </source>
</evidence>
<keyword evidence="1" id="KW-0812">Transmembrane</keyword>